<protein>
    <submittedName>
        <fullName evidence="7">Sugar ABC transporter substrate-binding protein</fullName>
    </submittedName>
</protein>
<reference evidence="7" key="1">
    <citation type="submission" date="2021-06" db="EMBL/GenBank/DDBJ databases">
        <title>Description of novel taxa of the family Lachnospiraceae.</title>
        <authorList>
            <person name="Chaplin A.V."/>
            <person name="Sokolova S.R."/>
            <person name="Pikina A.P."/>
            <person name="Korzhanova M."/>
            <person name="Belova V."/>
            <person name="Korostin D."/>
            <person name="Efimov B.A."/>
        </authorList>
    </citation>
    <scope>NUCLEOTIDE SEQUENCE</scope>
    <source>
        <strain evidence="7">ASD5720</strain>
    </source>
</reference>
<dbReference type="InterPro" id="IPR028082">
    <property type="entry name" value="Peripla_BP_I"/>
</dbReference>
<dbReference type="AlphaFoldDB" id="A0A949JWW0"/>
<dbReference type="PROSITE" id="PS51257">
    <property type="entry name" value="PROKAR_LIPOPROTEIN"/>
    <property type="match status" value="1"/>
</dbReference>
<comment type="subcellular location">
    <subcellularLocation>
        <location evidence="1">Cell envelope</location>
    </subcellularLocation>
</comment>
<dbReference type="Pfam" id="PF13407">
    <property type="entry name" value="Peripla_BP_4"/>
    <property type="match status" value="1"/>
</dbReference>
<dbReference type="Proteomes" id="UP000712157">
    <property type="component" value="Unassembled WGS sequence"/>
</dbReference>
<dbReference type="GO" id="GO:0030246">
    <property type="term" value="F:carbohydrate binding"/>
    <property type="evidence" value="ECO:0007669"/>
    <property type="project" value="UniProtKB-ARBA"/>
</dbReference>
<evidence type="ECO:0000256" key="4">
    <source>
        <dbReference type="SAM" id="MobiDB-lite"/>
    </source>
</evidence>
<comment type="caution">
    <text evidence="7">The sequence shown here is derived from an EMBL/GenBank/DDBJ whole genome shotgun (WGS) entry which is preliminary data.</text>
</comment>
<evidence type="ECO:0000256" key="2">
    <source>
        <dbReference type="ARBA" id="ARBA00007639"/>
    </source>
</evidence>
<evidence type="ECO:0000256" key="3">
    <source>
        <dbReference type="ARBA" id="ARBA00022729"/>
    </source>
</evidence>
<evidence type="ECO:0000259" key="6">
    <source>
        <dbReference type="Pfam" id="PF13407"/>
    </source>
</evidence>
<feature type="region of interest" description="Disordered" evidence="4">
    <location>
        <begin position="26"/>
        <end position="51"/>
    </location>
</feature>
<evidence type="ECO:0000256" key="1">
    <source>
        <dbReference type="ARBA" id="ARBA00004196"/>
    </source>
</evidence>
<dbReference type="GO" id="GO:0030313">
    <property type="term" value="C:cell envelope"/>
    <property type="evidence" value="ECO:0007669"/>
    <property type="project" value="UniProtKB-SubCell"/>
</dbReference>
<gene>
    <name evidence="7" type="ORF">KTH89_08910</name>
</gene>
<comment type="similarity">
    <text evidence="2">Belongs to the bacterial solute-binding protein 2 family.</text>
</comment>
<dbReference type="PANTHER" id="PTHR46847">
    <property type="entry name" value="D-ALLOSE-BINDING PERIPLASMIC PROTEIN-RELATED"/>
    <property type="match status" value="1"/>
</dbReference>
<dbReference type="PANTHER" id="PTHR46847:SF1">
    <property type="entry name" value="D-ALLOSE-BINDING PERIPLASMIC PROTEIN-RELATED"/>
    <property type="match status" value="1"/>
</dbReference>
<evidence type="ECO:0000313" key="8">
    <source>
        <dbReference type="Proteomes" id="UP000712157"/>
    </source>
</evidence>
<evidence type="ECO:0000313" key="7">
    <source>
        <dbReference type="EMBL" id="MBU9736658.1"/>
    </source>
</evidence>
<keyword evidence="8" id="KW-1185">Reference proteome</keyword>
<dbReference type="SUPFAM" id="SSF53822">
    <property type="entry name" value="Periplasmic binding protein-like I"/>
    <property type="match status" value="1"/>
</dbReference>
<feature type="compositionally biased region" description="Low complexity" evidence="4">
    <location>
        <begin position="33"/>
        <end position="42"/>
    </location>
</feature>
<accession>A0A949JWW0</accession>
<feature type="signal peptide" evidence="5">
    <location>
        <begin position="1"/>
        <end position="26"/>
    </location>
</feature>
<organism evidence="7 8">
    <name type="scientific">Diplocloster agilis</name>
    <dbReference type="NCBI Taxonomy" id="2850323"/>
    <lineage>
        <taxon>Bacteria</taxon>
        <taxon>Bacillati</taxon>
        <taxon>Bacillota</taxon>
        <taxon>Clostridia</taxon>
        <taxon>Lachnospirales</taxon>
        <taxon>Lachnospiraceae</taxon>
        <taxon>Diplocloster</taxon>
    </lineage>
</organism>
<feature type="domain" description="Periplasmic binding protein" evidence="6">
    <location>
        <begin position="63"/>
        <end position="327"/>
    </location>
</feature>
<dbReference type="Gene3D" id="3.40.50.2300">
    <property type="match status" value="2"/>
</dbReference>
<name>A0A949JWW0_9FIRM</name>
<dbReference type="RefSeq" id="WP_158345612.1">
    <property type="nucleotide sequence ID" value="NZ_JAHQCW010000012.1"/>
</dbReference>
<evidence type="ECO:0000256" key="5">
    <source>
        <dbReference type="SAM" id="SignalP"/>
    </source>
</evidence>
<feature type="chain" id="PRO_5038767011" evidence="5">
    <location>
        <begin position="27"/>
        <end position="352"/>
    </location>
</feature>
<dbReference type="EMBL" id="JAHQCW010000012">
    <property type="protein sequence ID" value="MBU9736658.1"/>
    <property type="molecule type" value="Genomic_DNA"/>
</dbReference>
<sequence>MRKRMLSILLACTMVLTMVGCGTKEAASEPEAKPAASEAPAKAAEDDAQAATDAAGGGEDIMIGISMCAIESQMWAEYQTAMHKKCDELGVKYTEVIAENDVQKQNQQIENLISSGANAIIIAPADGEAVVSAIKKCNEANVPVIMANRAAGEGAEVAGTVTSDNIAMVEREMNYVMDQAKKDGKTYKVIKLVGSLTDVNAIARDTGFKNVADANKDIFDVVSEVPTEWKGELALSGVLSAFEANPDINMIFSPSDALLPSIISALQQIDKFYPIGDEKHVTIVTFDGAKDAVDQIKAGYVDIVSVQDATNQGTLCVEAAVAAAKGEPVEGLVDPGFEVTPENVDTVGFAGY</sequence>
<dbReference type="CDD" id="cd01536">
    <property type="entry name" value="PBP1_ABC_sugar_binding-like"/>
    <property type="match status" value="1"/>
</dbReference>
<proteinExistence type="inferred from homology"/>
<dbReference type="InterPro" id="IPR025997">
    <property type="entry name" value="SBP_2_dom"/>
</dbReference>
<keyword evidence="3 5" id="KW-0732">Signal</keyword>